<protein>
    <recommendedName>
        <fullName evidence="4">DUF1376 domain-containing protein</fullName>
    </recommendedName>
</protein>
<gene>
    <name evidence="2" type="ORF">J3P46_08605</name>
</gene>
<dbReference type="RefSeq" id="WP_151093344.1">
    <property type="nucleotide sequence ID" value="NZ_CP071520.1"/>
</dbReference>
<evidence type="ECO:0008006" key="4">
    <source>
        <dbReference type="Google" id="ProtNLM"/>
    </source>
</evidence>
<evidence type="ECO:0000313" key="2">
    <source>
        <dbReference type="EMBL" id="QSX97956.1"/>
    </source>
</evidence>
<accession>A0AAJ4T6V7</accession>
<dbReference type="Proteomes" id="UP000662821">
    <property type="component" value="Chromosome"/>
</dbReference>
<evidence type="ECO:0000256" key="1">
    <source>
        <dbReference type="SAM" id="MobiDB-lite"/>
    </source>
</evidence>
<sequence length="258" mass="28580">MSNPWFRMYSEFAHDPKVQMLPEVMQRRYVMLMCMRCSNALVTLQEDEIAFHLRIDAAQLEETKALFVAKGFINEAWELLNWEKRQFSSDTSAQRVAKHRAAKKAAEEAARNGGVTLPQQKSNALDTDTDTDTDTEKNKDHTAVPAAAAAPKYSAQADLVASGVTQQTAADWLALRKTKKAPVSKTALDSIKREAETAGMTLDSTLALCCTRGWQGFKAEWVLPPAGNAQRAGPPQASRHSNFDKIDYHEGIQNGRIA</sequence>
<proteinExistence type="predicted"/>
<evidence type="ECO:0000313" key="3">
    <source>
        <dbReference type="Proteomes" id="UP000662821"/>
    </source>
</evidence>
<dbReference type="AlphaFoldDB" id="A0AAJ4T6V7"/>
<name>A0AAJ4T6V7_9BURK</name>
<dbReference type="EMBL" id="CP071520">
    <property type="protein sequence ID" value="QSX97956.1"/>
    <property type="molecule type" value="Genomic_DNA"/>
</dbReference>
<organism evidence="2 3">
    <name type="scientific">Janthinobacterium lividum</name>
    <dbReference type="NCBI Taxonomy" id="29581"/>
    <lineage>
        <taxon>Bacteria</taxon>
        <taxon>Pseudomonadati</taxon>
        <taxon>Pseudomonadota</taxon>
        <taxon>Betaproteobacteria</taxon>
        <taxon>Burkholderiales</taxon>
        <taxon>Oxalobacteraceae</taxon>
        <taxon>Janthinobacterium</taxon>
    </lineage>
</organism>
<feature type="region of interest" description="Disordered" evidence="1">
    <location>
        <begin position="107"/>
        <end position="142"/>
    </location>
</feature>
<reference evidence="2 3" key="1">
    <citation type="submission" date="2021-03" db="EMBL/GenBank/DDBJ databases">
        <title>Draft genome sequence of Janthinobacterium sp. strain PLB02 isolated from infected primmorphs (Lubomirskia baicalensis).</title>
        <authorList>
            <person name="Chernogor L.I."/>
            <person name="Belikov S.I."/>
            <person name="Petrushin I.S."/>
        </authorList>
    </citation>
    <scope>NUCLEOTIDE SEQUENCE [LARGE SCALE GENOMIC DNA]</scope>
    <source>
        <strain evidence="2 3">PLB02</strain>
    </source>
</reference>